<accession>A0A345AUQ1</accession>
<reference evidence="2" key="1">
    <citation type="submission" date="2018-06" db="EMBL/GenBank/DDBJ databases">
        <title>Whole genome analysis of phage vB_ApiM_fHyAci03 infecting Acinetobacter pittii.</title>
        <authorList>
            <person name="Kiljunen S."/>
            <person name="Wicklund A."/>
            <person name="Skurnik M."/>
        </authorList>
    </citation>
    <scope>NUCLEOTIDE SEQUENCE [LARGE SCALE GENOMIC DNA]</scope>
</reference>
<gene>
    <name evidence="1" type="ORF">Ac3_065</name>
</gene>
<sequence>MRALVGLVAFAVYITGIVLAKGFWWTAASIFIPPVSWYIVIEHLVRHFNLV</sequence>
<evidence type="ECO:0000313" key="1">
    <source>
        <dbReference type="EMBL" id="AXF40634.1"/>
    </source>
</evidence>
<name>A0A345AUQ1_9CAUD</name>
<organism evidence="1 2">
    <name type="scientific">Acinetobacter phage vB_ApiM_fHyAci03</name>
    <dbReference type="NCBI Taxonomy" id="2269366"/>
    <lineage>
        <taxon>Viruses</taxon>
        <taxon>Duplodnaviria</taxon>
        <taxon>Heunggongvirae</taxon>
        <taxon>Uroviricota</taxon>
        <taxon>Caudoviricetes</taxon>
        <taxon>Pantevenvirales</taxon>
        <taxon>Straboviridae</taxon>
        <taxon>Twarogvirinae</taxon>
        <taxon>Lazarusvirus</taxon>
        <taxon>Lazarusvirus fhyacithree</taxon>
    </lineage>
</organism>
<evidence type="ECO:0000313" key="2">
    <source>
        <dbReference type="Proteomes" id="UP000255697"/>
    </source>
</evidence>
<protein>
    <submittedName>
        <fullName evidence="1">Uncharacterized protein</fullName>
    </submittedName>
</protein>
<dbReference type="EMBL" id="MH460829">
    <property type="protein sequence ID" value="AXF40634.1"/>
    <property type="molecule type" value="Genomic_DNA"/>
</dbReference>
<keyword evidence="2" id="KW-1185">Reference proteome</keyword>
<proteinExistence type="predicted"/>
<dbReference type="Proteomes" id="UP000255697">
    <property type="component" value="Segment"/>
</dbReference>